<dbReference type="EMBL" id="CP016279">
    <property type="protein sequence ID" value="ANP52237.1"/>
    <property type="molecule type" value="Genomic_DNA"/>
</dbReference>
<evidence type="ECO:0000313" key="3">
    <source>
        <dbReference type="Proteomes" id="UP000092659"/>
    </source>
</evidence>
<evidence type="ECO:0000313" key="2">
    <source>
        <dbReference type="EMBL" id="MBP2055663.1"/>
    </source>
</evidence>
<protein>
    <submittedName>
        <fullName evidence="1">Uncharacterized protein</fullName>
    </submittedName>
</protein>
<dbReference type="EMBL" id="JAGGLP010000032">
    <property type="protein sequence ID" value="MBP2055663.1"/>
    <property type="molecule type" value="Genomic_DNA"/>
</dbReference>
<keyword evidence="4" id="KW-1185">Reference proteome</keyword>
<gene>
    <name evidence="1" type="ORF">AVL59_24185</name>
    <name evidence="2" type="ORF">J2Z21_008679</name>
</gene>
<dbReference type="AlphaFoldDB" id="A0A1B1B0A3"/>
<evidence type="ECO:0000313" key="1">
    <source>
        <dbReference type="EMBL" id="ANP52237.1"/>
    </source>
</evidence>
<organism evidence="1 3">
    <name type="scientific">Streptomyces griseochromogenes</name>
    <dbReference type="NCBI Taxonomy" id="68214"/>
    <lineage>
        <taxon>Bacteria</taxon>
        <taxon>Bacillati</taxon>
        <taxon>Actinomycetota</taxon>
        <taxon>Actinomycetes</taxon>
        <taxon>Kitasatosporales</taxon>
        <taxon>Streptomycetaceae</taxon>
        <taxon>Streptomyces</taxon>
    </lineage>
</organism>
<accession>A0A1B1B0A3</accession>
<dbReference type="OrthoDB" id="9791657at2"/>
<proteinExistence type="predicted"/>
<reference evidence="1 3" key="1">
    <citation type="submission" date="2016-06" db="EMBL/GenBank/DDBJ databases">
        <title>Complete genome sequence of Streptomyces griseochromogenes ATCC 14511, the Blasticidin S producer.</title>
        <authorList>
            <person name="Wu L."/>
        </authorList>
    </citation>
    <scope>NUCLEOTIDE SEQUENCE [LARGE SCALE GENOMIC DNA]</scope>
    <source>
        <strain evidence="1 3">ATCC 14511</strain>
    </source>
</reference>
<evidence type="ECO:0000313" key="4">
    <source>
        <dbReference type="Proteomes" id="UP001519309"/>
    </source>
</evidence>
<sequence>MQQRRTRTGRGEVFPRLVSGMCGRRVDRQARRRADPRRRTRQDCGTVFQTPAPARSFSDGMCLACDERIERGRRVTLFPMERSCQRCLMQLFPLTVWASTSEHEDVKPGSTCCRSRTP</sequence>
<reference evidence="2 4" key="2">
    <citation type="submission" date="2021-03" db="EMBL/GenBank/DDBJ databases">
        <title>Genomic Encyclopedia of Type Strains, Phase IV (KMG-IV): sequencing the most valuable type-strain genomes for metagenomic binning, comparative biology and taxonomic classification.</title>
        <authorList>
            <person name="Goeker M."/>
        </authorList>
    </citation>
    <scope>NUCLEOTIDE SEQUENCE [LARGE SCALE GENOMIC DNA]</scope>
    <source>
        <strain evidence="2 4">DSM 40499</strain>
    </source>
</reference>
<dbReference type="Proteomes" id="UP000092659">
    <property type="component" value="Chromosome"/>
</dbReference>
<name>A0A1B1B0A3_9ACTN</name>
<dbReference type="Proteomes" id="UP001519309">
    <property type="component" value="Unassembled WGS sequence"/>
</dbReference>
<dbReference type="RefSeq" id="WP_067308002.1">
    <property type="nucleotide sequence ID" value="NZ_CP016279.1"/>
</dbReference>
<dbReference type="KEGG" id="sgs:AVL59_24185"/>